<proteinExistence type="predicted"/>
<sequence>MQRHGTPMRYEFVDNIEHFAPHAFTGDQGTGLFRAHSHGTDEITLILEGEGYYSSNDQNVQVRAGDLLLIPPDILHGFVCLKAWEGISIHYNSQSIPSYCQHLLQQAYRQHPNQMLISRLNGTHFERVKAAMQQVEEECVSERMNENAYSQDLIRNALEAILLTYLANAPAPSEQANESEDSDELMIQDVLKEIHMTYFTSLKIADLAARRFHSESIFRKKFTKRVGVSPKQYIITVRLNEAKRLLRLTDKPVEFIASEVGFTSSSRFFALFIKHVGKTPLEWRNEK</sequence>
<name>A0ABQ6GE51_9BACL</name>
<dbReference type="InterPro" id="IPR037923">
    <property type="entry name" value="HTH-like"/>
</dbReference>
<protein>
    <recommendedName>
        <fullName evidence="4">HTH araC/xylS-type domain-containing protein</fullName>
    </recommendedName>
</protein>
<dbReference type="InterPro" id="IPR018060">
    <property type="entry name" value="HTH_AraC"/>
</dbReference>
<gene>
    <name evidence="5" type="ORF">MU1_19310</name>
</gene>
<dbReference type="PANTHER" id="PTHR43280:SF2">
    <property type="entry name" value="HTH-TYPE TRANSCRIPTIONAL REGULATOR EXSA"/>
    <property type="match status" value="1"/>
</dbReference>
<dbReference type="Proteomes" id="UP001157114">
    <property type="component" value="Unassembled WGS sequence"/>
</dbReference>
<evidence type="ECO:0000256" key="3">
    <source>
        <dbReference type="ARBA" id="ARBA00023163"/>
    </source>
</evidence>
<organism evidence="5 6">
    <name type="scientific">Paenibacillus glycanilyticus</name>
    <dbReference type="NCBI Taxonomy" id="126569"/>
    <lineage>
        <taxon>Bacteria</taxon>
        <taxon>Bacillati</taxon>
        <taxon>Bacillota</taxon>
        <taxon>Bacilli</taxon>
        <taxon>Bacillales</taxon>
        <taxon>Paenibacillaceae</taxon>
        <taxon>Paenibacillus</taxon>
    </lineage>
</organism>
<evidence type="ECO:0000256" key="1">
    <source>
        <dbReference type="ARBA" id="ARBA00023015"/>
    </source>
</evidence>
<reference evidence="5 6" key="1">
    <citation type="submission" date="2023-03" db="EMBL/GenBank/DDBJ databases">
        <title>Draft genome sequence of the bacteria which degrade cell wall of Tricholomamatutake.</title>
        <authorList>
            <person name="Konishi Y."/>
            <person name="Fukuta Y."/>
            <person name="Shirasaka N."/>
        </authorList>
    </citation>
    <scope>NUCLEOTIDE SEQUENCE [LARGE SCALE GENOMIC DNA]</scope>
    <source>
        <strain evidence="6">mu1</strain>
    </source>
</reference>
<dbReference type="EMBL" id="BSSQ01000008">
    <property type="protein sequence ID" value="GLX67586.1"/>
    <property type="molecule type" value="Genomic_DNA"/>
</dbReference>
<dbReference type="Pfam" id="PF02311">
    <property type="entry name" value="AraC_binding"/>
    <property type="match status" value="1"/>
</dbReference>
<dbReference type="SUPFAM" id="SSF51215">
    <property type="entry name" value="Regulatory protein AraC"/>
    <property type="match status" value="1"/>
</dbReference>
<dbReference type="SMART" id="SM00342">
    <property type="entry name" value="HTH_ARAC"/>
    <property type="match status" value="1"/>
</dbReference>
<evidence type="ECO:0000313" key="6">
    <source>
        <dbReference type="Proteomes" id="UP001157114"/>
    </source>
</evidence>
<feature type="domain" description="HTH araC/xylS-type" evidence="4">
    <location>
        <begin position="188"/>
        <end position="286"/>
    </location>
</feature>
<keyword evidence="2" id="KW-0238">DNA-binding</keyword>
<dbReference type="InterPro" id="IPR018062">
    <property type="entry name" value="HTH_AraC-typ_CS"/>
</dbReference>
<evidence type="ECO:0000256" key="2">
    <source>
        <dbReference type="ARBA" id="ARBA00023125"/>
    </source>
</evidence>
<dbReference type="Pfam" id="PF12833">
    <property type="entry name" value="HTH_18"/>
    <property type="match status" value="1"/>
</dbReference>
<dbReference type="InterPro" id="IPR003313">
    <property type="entry name" value="AraC-bd"/>
</dbReference>
<keyword evidence="6" id="KW-1185">Reference proteome</keyword>
<dbReference type="Gene3D" id="1.10.10.60">
    <property type="entry name" value="Homeodomain-like"/>
    <property type="match status" value="2"/>
</dbReference>
<dbReference type="SUPFAM" id="SSF46689">
    <property type="entry name" value="Homeodomain-like"/>
    <property type="match status" value="1"/>
</dbReference>
<dbReference type="InterPro" id="IPR009057">
    <property type="entry name" value="Homeodomain-like_sf"/>
</dbReference>
<keyword evidence="3" id="KW-0804">Transcription</keyword>
<keyword evidence="1" id="KW-0805">Transcription regulation</keyword>
<evidence type="ECO:0000259" key="4">
    <source>
        <dbReference type="PROSITE" id="PS01124"/>
    </source>
</evidence>
<dbReference type="Gene3D" id="2.60.120.280">
    <property type="entry name" value="Regulatory protein AraC"/>
    <property type="match status" value="1"/>
</dbReference>
<evidence type="ECO:0000313" key="5">
    <source>
        <dbReference type="EMBL" id="GLX67586.1"/>
    </source>
</evidence>
<dbReference type="PROSITE" id="PS00041">
    <property type="entry name" value="HTH_ARAC_FAMILY_1"/>
    <property type="match status" value="1"/>
</dbReference>
<dbReference type="PROSITE" id="PS01124">
    <property type="entry name" value="HTH_ARAC_FAMILY_2"/>
    <property type="match status" value="1"/>
</dbReference>
<comment type="caution">
    <text evidence="5">The sequence shown here is derived from an EMBL/GenBank/DDBJ whole genome shotgun (WGS) entry which is preliminary data.</text>
</comment>
<accession>A0ABQ6GE51</accession>
<dbReference type="PANTHER" id="PTHR43280">
    <property type="entry name" value="ARAC-FAMILY TRANSCRIPTIONAL REGULATOR"/>
    <property type="match status" value="1"/>
</dbReference>